<protein>
    <submittedName>
        <fullName evidence="1">Uncharacterized protein</fullName>
    </submittedName>
</protein>
<name>A0AAD8DQC7_MYTSE</name>
<dbReference type="Proteomes" id="UP001231518">
    <property type="component" value="Chromosome 13"/>
</dbReference>
<dbReference type="AlphaFoldDB" id="A0AAD8DQC7"/>
<proteinExistence type="predicted"/>
<evidence type="ECO:0000313" key="2">
    <source>
        <dbReference type="Proteomes" id="UP001231518"/>
    </source>
</evidence>
<keyword evidence="2" id="KW-1185">Reference proteome</keyword>
<accession>A0AAD8DQC7</accession>
<gene>
    <name evidence="1" type="ORF">PYW07_002939</name>
</gene>
<evidence type="ECO:0000313" key="1">
    <source>
        <dbReference type="EMBL" id="KAJ8714714.1"/>
    </source>
</evidence>
<organism evidence="1 2">
    <name type="scientific">Mythimna separata</name>
    <name type="common">Oriental armyworm</name>
    <name type="synonym">Pseudaletia separata</name>
    <dbReference type="NCBI Taxonomy" id="271217"/>
    <lineage>
        <taxon>Eukaryota</taxon>
        <taxon>Metazoa</taxon>
        <taxon>Ecdysozoa</taxon>
        <taxon>Arthropoda</taxon>
        <taxon>Hexapoda</taxon>
        <taxon>Insecta</taxon>
        <taxon>Pterygota</taxon>
        <taxon>Neoptera</taxon>
        <taxon>Endopterygota</taxon>
        <taxon>Lepidoptera</taxon>
        <taxon>Glossata</taxon>
        <taxon>Ditrysia</taxon>
        <taxon>Noctuoidea</taxon>
        <taxon>Noctuidae</taxon>
        <taxon>Noctuinae</taxon>
        <taxon>Hadenini</taxon>
        <taxon>Mythimna</taxon>
    </lineage>
</organism>
<sequence>MSPNKKKYNLKNLCLVRNLQSGTYQSEKSYESFVYVQPCIPTTTPFDAKIQGAVLNLQKKTGGNYVSDFSQINNKMARYFFLTNGKLKRFMELVEKKKKKKKVRKICNSKFNKI</sequence>
<dbReference type="EMBL" id="JARGEI010000019">
    <property type="protein sequence ID" value="KAJ8714714.1"/>
    <property type="molecule type" value="Genomic_DNA"/>
</dbReference>
<reference evidence="1" key="1">
    <citation type="submission" date="2023-03" db="EMBL/GenBank/DDBJ databases">
        <title>Chromosome-level genomes of two armyworms, Mythimna separata and Mythimna loreyi, provide insights into the biosynthesis and reception of sex pheromones.</title>
        <authorList>
            <person name="Zhao H."/>
        </authorList>
    </citation>
    <scope>NUCLEOTIDE SEQUENCE</scope>
    <source>
        <strain evidence="1">BeijingLab</strain>
        <tissue evidence="1">Pupa</tissue>
    </source>
</reference>
<comment type="caution">
    <text evidence="1">The sequence shown here is derived from an EMBL/GenBank/DDBJ whole genome shotgun (WGS) entry which is preliminary data.</text>
</comment>